<dbReference type="CDD" id="cd00090">
    <property type="entry name" value="HTH_ARSR"/>
    <property type="match status" value="1"/>
</dbReference>
<dbReference type="InterPro" id="IPR036390">
    <property type="entry name" value="WH_DNA-bd_sf"/>
</dbReference>
<dbReference type="InterPro" id="IPR051081">
    <property type="entry name" value="HTH_MetalResp_TranReg"/>
</dbReference>
<keyword evidence="6" id="KW-1185">Reference proteome</keyword>
<dbReference type="Pfam" id="PF19361">
    <property type="entry name" value="DUF5937"/>
    <property type="match status" value="1"/>
</dbReference>
<organism evidence="5 6">
    <name type="scientific">Streptomyces macrosporus</name>
    <dbReference type="NCBI Taxonomy" id="44032"/>
    <lineage>
        <taxon>Bacteria</taxon>
        <taxon>Bacillati</taxon>
        <taxon>Actinomycetota</taxon>
        <taxon>Actinomycetes</taxon>
        <taxon>Kitasatosporales</taxon>
        <taxon>Streptomycetaceae</taxon>
        <taxon>Streptomyces</taxon>
    </lineage>
</organism>
<dbReference type="SUPFAM" id="SSF46785">
    <property type="entry name" value="Winged helix' DNA-binding domain"/>
    <property type="match status" value="1"/>
</dbReference>
<keyword evidence="3" id="KW-0804">Transcription</keyword>
<dbReference type="InterPro" id="IPR045981">
    <property type="entry name" value="DUF5937"/>
</dbReference>
<dbReference type="RefSeq" id="WP_344321042.1">
    <property type="nucleotide sequence ID" value="NZ_BAAASZ010000008.1"/>
</dbReference>
<dbReference type="PROSITE" id="PS50987">
    <property type="entry name" value="HTH_ARSR_2"/>
    <property type="match status" value="1"/>
</dbReference>
<evidence type="ECO:0000313" key="5">
    <source>
        <dbReference type="EMBL" id="GAA2430800.1"/>
    </source>
</evidence>
<keyword evidence="2" id="KW-0238">DNA-binding</keyword>
<dbReference type="Proteomes" id="UP001501638">
    <property type="component" value="Unassembled WGS sequence"/>
</dbReference>
<dbReference type="Pfam" id="PF12840">
    <property type="entry name" value="HTH_20"/>
    <property type="match status" value="1"/>
</dbReference>
<reference evidence="5 6" key="1">
    <citation type="journal article" date="2019" name="Int. J. Syst. Evol. Microbiol.">
        <title>The Global Catalogue of Microorganisms (GCM) 10K type strain sequencing project: providing services to taxonomists for standard genome sequencing and annotation.</title>
        <authorList>
            <consortium name="The Broad Institute Genomics Platform"/>
            <consortium name="The Broad Institute Genome Sequencing Center for Infectious Disease"/>
            <person name="Wu L."/>
            <person name="Ma J."/>
        </authorList>
    </citation>
    <scope>NUCLEOTIDE SEQUENCE [LARGE SCALE GENOMIC DNA]</scope>
    <source>
        <strain evidence="5 6">JCM 6305</strain>
    </source>
</reference>
<dbReference type="InterPro" id="IPR011991">
    <property type="entry name" value="ArsR-like_HTH"/>
</dbReference>
<sequence>MSVVIDITGLPDERVVFAPSPLAELGAALHVLSEPAHHPWLHGWSTTTLAGLKPDLAGRLAEADVLWRSTRSDILSPTGPRPGDTLAEELDAVDLLDDERYVQAALEINCSSDYCGEGPSPLVDPDARRRALDRAAARGPRQLEFARRLLADPPAVRAWVRRLLEDCEQAFFADVWQRTRGALAADARHKTELLRHRGPAEALTAASPAITLEEDARGRRVVVDKLADGRTTATDPAVGPGLLLVPTAFGRPHLLVLHAPGWRPVIEYPVVSPELRAGPDSVALMQRRLEALAHPVRVRLCRNLARAPYTTGELADGLGITAPEVSRHLKTLRQAGLLTARRHGRYVQYRLDVTVVARLGSDFLEAVLR</sequence>
<dbReference type="PANTHER" id="PTHR33154:SF33">
    <property type="entry name" value="TRANSCRIPTIONAL REPRESSOR SDPR"/>
    <property type="match status" value="1"/>
</dbReference>
<evidence type="ECO:0000313" key="6">
    <source>
        <dbReference type="Proteomes" id="UP001501638"/>
    </source>
</evidence>
<evidence type="ECO:0000256" key="2">
    <source>
        <dbReference type="ARBA" id="ARBA00023125"/>
    </source>
</evidence>
<name>A0ABN3JKK1_9ACTN</name>
<dbReference type="PANTHER" id="PTHR33154">
    <property type="entry name" value="TRANSCRIPTIONAL REGULATOR, ARSR FAMILY"/>
    <property type="match status" value="1"/>
</dbReference>
<proteinExistence type="predicted"/>
<dbReference type="SMART" id="SM00418">
    <property type="entry name" value="HTH_ARSR"/>
    <property type="match status" value="1"/>
</dbReference>
<feature type="domain" description="HTH arsR-type" evidence="4">
    <location>
        <begin position="277"/>
        <end position="369"/>
    </location>
</feature>
<accession>A0ABN3JKK1</accession>
<dbReference type="PRINTS" id="PR00778">
    <property type="entry name" value="HTHARSR"/>
</dbReference>
<gene>
    <name evidence="5" type="ORF">GCM10010405_12130</name>
</gene>
<dbReference type="InterPro" id="IPR036388">
    <property type="entry name" value="WH-like_DNA-bd_sf"/>
</dbReference>
<protein>
    <submittedName>
        <fullName evidence="5">DUF5937 family protein</fullName>
    </submittedName>
</protein>
<keyword evidence="1" id="KW-0805">Transcription regulation</keyword>
<evidence type="ECO:0000259" key="4">
    <source>
        <dbReference type="PROSITE" id="PS50987"/>
    </source>
</evidence>
<dbReference type="EMBL" id="BAAASZ010000008">
    <property type="protein sequence ID" value="GAA2430800.1"/>
    <property type="molecule type" value="Genomic_DNA"/>
</dbReference>
<dbReference type="Gene3D" id="1.10.10.10">
    <property type="entry name" value="Winged helix-like DNA-binding domain superfamily/Winged helix DNA-binding domain"/>
    <property type="match status" value="1"/>
</dbReference>
<dbReference type="NCBIfam" id="NF033788">
    <property type="entry name" value="HTH_metalloreg"/>
    <property type="match status" value="1"/>
</dbReference>
<evidence type="ECO:0000256" key="3">
    <source>
        <dbReference type="ARBA" id="ARBA00023163"/>
    </source>
</evidence>
<dbReference type="InterPro" id="IPR001845">
    <property type="entry name" value="HTH_ArsR_DNA-bd_dom"/>
</dbReference>
<evidence type="ECO:0000256" key="1">
    <source>
        <dbReference type="ARBA" id="ARBA00023015"/>
    </source>
</evidence>
<comment type="caution">
    <text evidence="5">The sequence shown here is derived from an EMBL/GenBank/DDBJ whole genome shotgun (WGS) entry which is preliminary data.</text>
</comment>